<reference evidence="10" key="1">
    <citation type="submission" date="2021-04" db="EMBL/GenBank/DDBJ databases">
        <title>Genome based classification of Actinospica acidithermotolerans sp. nov., an actinobacterium isolated from an Indonesian hot spring.</title>
        <authorList>
            <person name="Kusuma A.B."/>
            <person name="Putra K.E."/>
            <person name="Nafisah S."/>
            <person name="Loh J."/>
            <person name="Nouioui I."/>
            <person name="Goodfellow M."/>
        </authorList>
    </citation>
    <scope>NUCLEOTIDE SEQUENCE</scope>
    <source>
        <strain evidence="10">CSCA 57</strain>
    </source>
</reference>
<dbReference type="InterPro" id="IPR038964">
    <property type="entry name" value="ABFB"/>
</dbReference>
<dbReference type="RefSeq" id="WP_212527615.1">
    <property type="nucleotide sequence ID" value="NZ_JAGSOG010000022.1"/>
</dbReference>
<keyword evidence="5" id="KW-0326">Glycosidase</keyword>
<keyword evidence="7" id="KW-1015">Disulfide bond</keyword>
<dbReference type="SUPFAM" id="SSF110221">
    <property type="entry name" value="AbfB domain"/>
    <property type="match status" value="1"/>
</dbReference>
<dbReference type="PANTHER" id="PTHR39447:SF2">
    <property type="entry name" value="ALPHA-L-ARABINOFURANOSIDASE B"/>
    <property type="match status" value="1"/>
</dbReference>
<evidence type="ECO:0000256" key="3">
    <source>
        <dbReference type="ARBA" id="ARBA00022801"/>
    </source>
</evidence>
<dbReference type="InterPro" id="IPR007934">
    <property type="entry name" value="AbfB_ABD"/>
</dbReference>
<dbReference type="InterPro" id="IPR000772">
    <property type="entry name" value="Ricin_B_lectin"/>
</dbReference>
<feature type="disulfide bond" evidence="7">
    <location>
        <begin position="197"/>
        <end position="198"/>
    </location>
</feature>
<dbReference type="InterPro" id="IPR036195">
    <property type="entry name" value="AbfB_ABD_sf"/>
</dbReference>
<dbReference type="CDD" id="cd23399">
    <property type="entry name" value="beta-trefoil_ABD_ABFB"/>
    <property type="match status" value="1"/>
</dbReference>
<feature type="disulfide bond" evidence="7">
    <location>
        <begin position="41"/>
        <end position="51"/>
    </location>
</feature>
<evidence type="ECO:0000256" key="4">
    <source>
        <dbReference type="ARBA" id="ARBA00023180"/>
    </source>
</evidence>
<dbReference type="Pfam" id="PF00652">
    <property type="entry name" value="Ricin_B_lectin"/>
    <property type="match status" value="3"/>
</dbReference>
<dbReference type="InterPro" id="IPR035992">
    <property type="entry name" value="Ricin_B-like_lectins"/>
</dbReference>
<comment type="similarity">
    <text evidence="1">Belongs to the glycosyl hydrolase 54 family.</text>
</comment>
<feature type="domain" description="Ricin B lectin" evidence="9">
    <location>
        <begin position="642"/>
        <end position="770"/>
    </location>
</feature>
<dbReference type="GO" id="GO:0046373">
    <property type="term" value="P:L-arabinose metabolic process"/>
    <property type="evidence" value="ECO:0007669"/>
    <property type="project" value="InterPro"/>
</dbReference>
<dbReference type="PANTHER" id="PTHR39447">
    <property type="entry name" value="ALPHA-L-ARABINOFURANOSIDASE B"/>
    <property type="match status" value="1"/>
</dbReference>
<gene>
    <name evidence="10" type="ORF">KDL01_07440</name>
</gene>
<evidence type="ECO:0000256" key="6">
    <source>
        <dbReference type="PIRSR" id="PIRSR638964-1"/>
    </source>
</evidence>
<evidence type="ECO:0000313" key="10">
    <source>
        <dbReference type="EMBL" id="MBR7833091.1"/>
    </source>
</evidence>
<keyword evidence="2 8" id="KW-0732">Signal</keyword>
<dbReference type="Gene3D" id="2.60.120.200">
    <property type="match status" value="1"/>
</dbReference>
<feature type="disulfide bond" evidence="7">
    <location>
        <begin position="101"/>
        <end position="106"/>
    </location>
</feature>
<feature type="domain" description="Ricin B lectin" evidence="9">
    <location>
        <begin position="513"/>
        <end position="640"/>
    </location>
</feature>
<organism evidence="10 11">
    <name type="scientific">Actinospica durhamensis</name>
    <dbReference type="NCBI Taxonomy" id="1508375"/>
    <lineage>
        <taxon>Bacteria</taxon>
        <taxon>Bacillati</taxon>
        <taxon>Actinomycetota</taxon>
        <taxon>Actinomycetes</taxon>
        <taxon>Catenulisporales</taxon>
        <taxon>Actinospicaceae</taxon>
        <taxon>Actinospica</taxon>
    </lineage>
</organism>
<dbReference type="InterPro" id="IPR013320">
    <property type="entry name" value="ConA-like_dom_sf"/>
</dbReference>
<feature type="active site" description="Proton donor" evidence="6">
    <location>
        <position position="318"/>
    </location>
</feature>
<feature type="domain" description="Ricin B lectin" evidence="9">
    <location>
        <begin position="361"/>
        <end position="507"/>
    </location>
</feature>
<feature type="chain" id="PRO_5037551854" evidence="8">
    <location>
        <begin position="35"/>
        <end position="930"/>
    </location>
</feature>
<dbReference type="InterPro" id="IPR015289">
    <property type="entry name" value="A-L-arabinofuranosidase_B_cat"/>
</dbReference>
<evidence type="ECO:0000256" key="8">
    <source>
        <dbReference type="SAM" id="SignalP"/>
    </source>
</evidence>
<comment type="caution">
    <text evidence="10">The sequence shown here is derived from an EMBL/GenBank/DDBJ whole genome shotgun (WGS) entry which is preliminary data.</text>
</comment>
<dbReference type="GO" id="GO:0045490">
    <property type="term" value="P:pectin catabolic process"/>
    <property type="evidence" value="ECO:0007669"/>
    <property type="project" value="TreeGrafter"/>
</dbReference>
<dbReference type="PROSITE" id="PS50231">
    <property type="entry name" value="RICIN_B_LECTIN"/>
    <property type="match status" value="3"/>
</dbReference>
<keyword evidence="11" id="KW-1185">Reference proteome</keyword>
<keyword evidence="4" id="KW-0325">Glycoprotein</keyword>
<keyword evidence="3" id="KW-0378">Hydrolase</keyword>
<evidence type="ECO:0000256" key="7">
    <source>
        <dbReference type="PIRSR" id="PIRSR638964-3"/>
    </source>
</evidence>
<dbReference type="AlphaFoldDB" id="A0A941EL01"/>
<dbReference type="EMBL" id="JAGSOG010000022">
    <property type="protein sequence ID" value="MBR7833091.1"/>
    <property type="molecule type" value="Genomic_DNA"/>
</dbReference>
<evidence type="ECO:0000313" key="11">
    <source>
        <dbReference type="Proteomes" id="UP000675781"/>
    </source>
</evidence>
<dbReference type="GO" id="GO:0031221">
    <property type="term" value="P:arabinan metabolic process"/>
    <property type="evidence" value="ECO:0007669"/>
    <property type="project" value="InterPro"/>
</dbReference>
<evidence type="ECO:0000256" key="1">
    <source>
        <dbReference type="ARBA" id="ARBA00006963"/>
    </source>
</evidence>
<dbReference type="Pfam" id="PF09206">
    <property type="entry name" value="ArabFuran-catal"/>
    <property type="match status" value="1"/>
</dbReference>
<evidence type="ECO:0000256" key="2">
    <source>
        <dbReference type="ARBA" id="ARBA00022729"/>
    </source>
</evidence>
<feature type="active site" description="Nucleophile" evidence="6">
    <location>
        <position position="242"/>
    </location>
</feature>
<feature type="signal peptide" evidence="8">
    <location>
        <begin position="1"/>
        <end position="34"/>
    </location>
</feature>
<sequence length="930" mass="94887">MKLRTLATRSWSLVCVVLLAATMLTQAAAQSAQAAGSTLPCDDFAAGGQTCVAAYSTVRALSAGYSGPLYQVSRQSDGTTSDIGLLSTGGYVNAATQDSFCANTVCTITRIYDQSGNHSDLTLGPAGSSGSANIGARADALPVTVNGHEAYGVRVTAKVGYRYVPSVANTPAPGMAVNGAPESIYEVASGTDATDHCCFDFGNMETSATDTGNGHMDALIISTWCGVSPCTGKGPWIQADLENGVYMGNGSSANAANVSENAKFITAVLRNDGQSQFALDGGDATGSALTSLYSGALPGGGYAPMHQEGGIGLGVGGDQSDMAPGAFFEGAIVSGYASNSTVASVQTNIASAAYSGTSGGGPGVPVTGPGGTCLDVSGNDTGGDGTAVDIATCQHDAVDQSWQYLRTAPDQGLPSGAAIPSWQNAEELVTMGRCLDIDGNLTTAGTKVELWDCNGVGGQQWVPQSNGTLLNPQSGLCLTSPGGSTAGGTVLDIETCTGSAGQQFVIASGWLIQGQTISAPAGKCVGTTAGAAGVAGTAVDLATCAREDADQYWWQNGDESIGTLNLCLDIDGNVTTPGTKVELWTCNGVGGQKWVQQTDGTLLNPQSGLCLTDPGGAVAAGTVLDIETCEGAADQQFFVNSGHPISAPGGKCVDVPGNDLYGAIGPQLQIWDCQAAAVDQHWTYNTSSQSLQSLGKCLDIDGDSTTSGAHVELWACNGIGGQRWVQQPDGSLLNPQSGLCLTDPSDNTADGTQLDIEACTGGASQQFGYLSAVALAPGAEVSFRATTACCTADFIRHQNGRAILSAITTTSATLDKQDATWIVTPGLANSACVSFESKDYPNGYLRQTSGAVYQQQDDGTTQFASDATFCPTPGKNGQGESLSWNATPADYLRHYSGQLYVASDGGSDAWDSSTSWTDDVSFLVQPAWAP</sequence>
<name>A0A941EL01_9ACTN</name>
<evidence type="ECO:0000259" key="9">
    <source>
        <dbReference type="SMART" id="SM00458"/>
    </source>
</evidence>
<dbReference type="SMART" id="SM00458">
    <property type="entry name" value="RICIN"/>
    <property type="match status" value="3"/>
</dbReference>
<dbReference type="SUPFAM" id="SSF49899">
    <property type="entry name" value="Concanavalin A-like lectins/glucanases"/>
    <property type="match status" value="1"/>
</dbReference>
<dbReference type="Proteomes" id="UP000675781">
    <property type="component" value="Unassembled WGS sequence"/>
</dbReference>
<dbReference type="SUPFAM" id="SSF50370">
    <property type="entry name" value="Ricin B-like lectins"/>
    <property type="match status" value="3"/>
</dbReference>
<dbReference type="Pfam" id="PF05270">
    <property type="entry name" value="AbfB"/>
    <property type="match status" value="1"/>
</dbReference>
<accession>A0A941EL01</accession>
<evidence type="ECO:0000256" key="5">
    <source>
        <dbReference type="ARBA" id="ARBA00023295"/>
    </source>
</evidence>
<protein>
    <submittedName>
        <fullName evidence="10">Ricin-type beta-trefoil lectin domain protein</fullName>
    </submittedName>
</protein>
<dbReference type="GO" id="GO:0046556">
    <property type="term" value="F:alpha-L-arabinofuranosidase activity"/>
    <property type="evidence" value="ECO:0007669"/>
    <property type="project" value="InterPro"/>
</dbReference>
<proteinExistence type="inferred from homology"/>
<dbReference type="Gene3D" id="2.80.10.50">
    <property type="match status" value="4"/>
</dbReference>